<reference evidence="2 3" key="2">
    <citation type="journal article" date="2017" name="Front. Plant Sci.">
        <title>Gene Classification and Mining of Molecular Markers Useful in Red Clover (Trifolium pratense) Breeding.</title>
        <authorList>
            <person name="Istvanek J."/>
            <person name="Dluhosova J."/>
            <person name="Dluhos P."/>
            <person name="Patkova L."/>
            <person name="Nedelnik J."/>
            <person name="Repkova J."/>
        </authorList>
    </citation>
    <scope>NUCLEOTIDE SEQUENCE [LARGE SCALE GENOMIC DNA]</scope>
    <source>
        <strain evidence="3">cv. Tatra</strain>
        <tissue evidence="2">Young leaves</tissue>
    </source>
</reference>
<dbReference type="Proteomes" id="UP000236291">
    <property type="component" value="Unassembled WGS sequence"/>
</dbReference>
<evidence type="ECO:0000313" key="2">
    <source>
        <dbReference type="EMBL" id="PNX70630.1"/>
    </source>
</evidence>
<accession>A0A2K3KWG0</accession>
<feature type="non-terminal residue" evidence="2">
    <location>
        <position position="1"/>
    </location>
</feature>
<comment type="caution">
    <text evidence="2">The sequence shown here is derived from an EMBL/GenBank/DDBJ whole genome shotgun (WGS) entry which is preliminary data.</text>
</comment>
<sequence length="24" mass="2409">DSTGDNTGLATPVSAVPALTEFMN</sequence>
<dbReference type="AlphaFoldDB" id="A0A2K3KWG0"/>
<protein>
    <submittedName>
        <fullName evidence="2">Uncharacterized protein</fullName>
    </submittedName>
</protein>
<dbReference type="EMBL" id="ASHM01114919">
    <property type="protein sequence ID" value="PNX70630.1"/>
    <property type="molecule type" value="Genomic_DNA"/>
</dbReference>
<name>A0A2K3KWG0_TRIPR</name>
<gene>
    <name evidence="2" type="ORF">L195_g057586</name>
</gene>
<organism evidence="2 3">
    <name type="scientific">Trifolium pratense</name>
    <name type="common">Red clover</name>
    <dbReference type="NCBI Taxonomy" id="57577"/>
    <lineage>
        <taxon>Eukaryota</taxon>
        <taxon>Viridiplantae</taxon>
        <taxon>Streptophyta</taxon>
        <taxon>Embryophyta</taxon>
        <taxon>Tracheophyta</taxon>
        <taxon>Spermatophyta</taxon>
        <taxon>Magnoliopsida</taxon>
        <taxon>eudicotyledons</taxon>
        <taxon>Gunneridae</taxon>
        <taxon>Pentapetalae</taxon>
        <taxon>rosids</taxon>
        <taxon>fabids</taxon>
        <taxon>Fabales</taxon>
        <taxon>Fabaceae</taxon>
        <taxon>Papilionoideae</taxon>
        <taxon>50 kb inversion clade</taxon>
        <taxon>NPAAA clade</taxon>
        <taxon>Hologalegina</taxon>
        <taxon>IRL clade</taxon>
        <taxon>Trifolieae</taxon>
        <taxon>Trifolium</taxon>
    </lineage>
</organism>
<feature type="region of interest" description="Disordered" evidence="1">
    <location>
        <begin position="1"/>
        <end position="24"/>
    </location>
</feature>
<evidence type="ECO:0000313" key="3">
    <source>
        <dbReference type="Proteomes" id="UP000236291"/>
    </source>
</evidence>
<evidence type="ECO:0000256" key="1">
    <source>
        <dbReference type="SAM" id="MobiDB-lite"/>
    </source>
</evidence>
<proteinExistence type="predicted"/>
<reference evidence="2 3" key="1">
    <citation type="journal article" date="2014" name="Am. J. Bot.">
        <title>Genome assembly and annotation for red clover (Trifolium pratense; Fabaceae).</title>
        <authorList>
            <person name="Istvanek J."/>
            <person name="Jaros M."/>
            <person name="Krenek A."/>
            <person name="Repkova J."/>
        </authorList>
    </citation>
    <scope>NUCLEOTIDE SEQUENCE [LARGE SCALE GENOMIC DNA]</scope>
    <source>
        <strain evidence="3">cv. Tatra</strain>
        <tissue evidence="2">Young leaves</tissue>
    </source>
</reference>